<proteinExistence type="predicted"/>
<dbReference type="Proteomes" id="UP001218218">
    <property type="component" value="Unassembled WGS sequence"/>
</dbReference>
<organism evidence="2 3">
    <name type="scientific">Mycena albidolilacea</name>
    <dbReference type="NCBI Taxonomy" id="1033008"/>
    <lineage>
        <taxon>Eukaryota</taxon>
        <taxon>Fungi</taxon>
        <taxon>Dikarya</taxon>
        <taxon>Basidiomycota</taxon>
        <taxon>Agaricomycotina</taxon>
        <taxon>Agaricomycetes</taxon>
        <taxon>Agaricomycetidae</taxon>
        <taxon>Agaricales</taxon>
        <taxon>Marasmiineae</taxon>
        <taxon>Mycenaceae</taxon>
        <taxon>Mycena</taxon>
    </lineage>
</organism>
<evidence type="ECO:0000256" key="1">
    <source>
        <dbReference type="SAM" id="MobiDB-lite"/>
    </source>
</evidence>
<comment type="caution">
    <text evidence="2">The sequence shown here is derived from an EMBL/GenBank/DDBJ whole genome shotgun (WGS) entry which is preliminary data.</text>
</comment>
<sequence>MSDNDCCGMLLSCCVCCSLCSHDNNSVCLRWIVDLFPDAWCTRLKLGDTSTEEAVMAERDREAALFQGRSQDEQPQSVPAMGSTERLTGPAGPNIRDKAHIMSDL</sequence>
<dbReference type="EMBL" id="JARIHO010000067">
    <property type="protein sequence ID" value="KAJ7314330.1"/>
    <property type="molecule type" value="Genomic_DNA"/>
</dbReference>
<accession>A0AAD6Z9X3</accession>
<feature type="region of interest" description="Disordered" evidence="1">
    <location>
        <begin position="66"/>
        <end position="105"/>
    </location>
</feature>
<protein>
    <submittedName>
        <fullName evidence="2">Uncharacterized protein</fullName>
    </submittedName>
</protein>
<keyword evidence="3" id="KW-1185">Reference proteome</keyword>
<dbReference type="AlphaFoldDB" id="A0AAD6Z9X3"/>
<reference evidence="2" key="1">
    <citation type="submission" date="2023-03" db="EMBL/GenBank/DDBJ databases">
        <title>Massive genome expansion in bonnet fungi (Mycena s.s.) driven by repeated elements and novel gene families across ecological guilds.</title>
        <authorList>
            <consortium name="Lawrence Berkeley National Laboratory"/>
            <person name="Harder C.B."/>
            <person name="Miyauchi S."/>
            <person name="Viragh M."/>
            <person name="Kuo A."/>
            <person name="Thoen E."/>
            <person name="Andreopoulos B."/>
            <person name="Lu D."/>
            <person name="Skrede I."/>
            <person name="Drula E."/>
            <person name="Henrissat B."/>
            <person name="Morin E."/>
            <person name="Kohler A."/>
            <person name="Barry K."/>
            <person name="LaButti K."/>
            <person name="Morin E."/>
            <person name="Salamov A."/>
            <person name="Lipzen A."/>
            <person name="Mereny Z."/>
            <person name="Hegedus B."/>
            <person name="Baldrian P."/>
            <person name="Stursova M."/>
            <person name="Weitz H."/>
            <person name="Taylor A."/>
            <person name="Grigoriev I.V."/>
            <person name="Nagy L.G."/>
            <person name="Martin F."/>
            <person name="Kauserud H."/>
        </authorList>
    </citation>
    <scope>NUCLEOTIDE SEQUENCE</scope>
    <source>
        <strain evidence="2">CBHHK002</strain>
    </source>
</reference>
<name>A0AAD6Z9X3_9AGAR</name>
<feature type="compositionally biased region" description="Basic and acidic residues" evidence="1">
    <location>
        <begin position="95"/>
        <end position="105"/>
    </location>
</feature>
<evidence type="ECO:0000313" key="2">
    <source>
        <dbReference type="EMBL" id="KAJ7314330.1"/>
    </source>
</evidence>
<evidence type="ECO:0000313" key="3">
    <source>
        <dbReference type="Proteomes" id="UP001218218"/>
    </source>
</evidence>
<gene>
    <name evidence="2" type="ORF">DFH08DRAFT_972741</name>
</gene>